<accession>A0A1F8GTQ9</accession>
<dbReference type="Pfam" id="PF02775">
    <property type="entry name" value="TPP_enzyme_C"/>
    <property type="match status" value="1"/>
</dbReference>
<dbReference type="PANTHER" id="PTHR18968">
    <property type="entry name" value="THIAMINE PYROPHOSPHATE ENZYMES"/>
    <property type="match status" value="1"/>
</dbReference>
<protein>
    <recommendedName>
        <fullName evidence="9">Acetolactate synthase</fullName>
    </recommendedName>
</protein>
<evidence type="ECO:0000256" key="1">
    <source>
        <dbReference type="ARBA" id="ARBA00007812"/>
    </source>
</evidence>
<name>A0A1F8GTQ9_9BACT</name>
<evidence type="ECO:0000259" key="6">
    <source>
        <dbReference type="Pfam" id="PF02776"/>
    </source>
</evidence>
<comment type="similarity">
    <text evidence="1 3">Belongs to the TPP enzyme family.</text>
</comment>
<dbReference type="InterPro" id="IPR012000">
    <property type="entry name" value="Thiamin_PyroP_enz_cen_dom"/>
</dbReference>
<dbReference type="InterPro" id="IPR029035">
    <property type="entry name" value="DHS-like_NAD/FAD-binding_dom"/>
</dbReference>
<evidence type="ECO:0000313" key="7">
    <source>
        <dbReference type="EMBL" id="OGN27829.1"/>
    </source>
</evidence>
<dbReference type="GO" id="GO:0030976">
    <property type="term" value="F:thiamine pyrophosphate binding"/>
    <property type="evidence" value="ECO:0007669"/>
    <property type="project" value="InterPro"/>
</dbReference>
<proteinExistence type="inferred from homology"/>
<comment type="caution">
    <text evidence="7">The sequence shown here is derived from an EMBL/GenBank/DDBJ whole genome shotgun (WGS) entry which is preliminary data.</text>
</comment>
<dbReference type="GO" id="GO:0005948">
    <property type="term" value="C:acetolactate synthase complex"/>
    <property type="evidence" value="ECO:0007669"/>
    <property type="project" value="TreeGrafter"/>
</dbReference>
<dbReference type="GO" id="GO:0009099">
    <property type="term" value="P:L-valine biosynthetic process"/>
    <property type="evidence" value="ECO:0007669"/>
    <property type="project" value="TreeGrafter"/>
</dbReference>
<dbReference type="InterPro" id="IPR045229">
    <property type="entry name" value="TPP_enz"/>
</dbReference>
<dbReference type="InterPro" id="IPR012001">
    <property type="entry name" value="Thiamin_PyroP_enz_TPP-bd_dom"/>
</dbReference>
<dbReference type="EMBL" id="MGKO01000006">
    <property type="protein sequence ID" value="OGN27829.1"/>
    <property type="molecule type" value="Genomic_DNA"/>
</dbReference>
<dbReference type="SUPFAM" id="SSF52467">
    <property type="entry name" value="DHS-like NAD/FAD-binding domain"/>
    <property type="match status" value="1"/>
</dbReference>
<dbReference type="Pfam" id="PF00205">
    <property type="entry name" value="TPP_enzyme_M"/>
    <property type="match status" value="1"/>
</dbReference>
<evidence type="ECO:0008006" key="9">
    <source>
        <dbReference type="Google" id="ProtNLM"/>
    </source>
</evidence>
<dbReference type="Gene3D" id="3.40.50.1220">
    <property type="entry name" value="TPP-binding domain"/>
    <property type="match status" value="1"/>
</dbReference>
<evidence type="ECO:0000256" key="3">
    <source>
        <dbReference type="RuleBase" id="RU362132"/>
    </source>
</evidence>
<dbReference type="Proteomes" id="UP000178444">
    <property type="component" value="Unassembled WGS sequence"/>
</dbReference>
<evidence type="ECO:0000313" key="8">
    <source>
        <dbReference type="Proteomes" id="UP000178444"/>
    </source>
</evidence>
<dbReference type="PANTHER" id="PTHR18968:SF142">
    <property type="entry name" value="ACETOLACTATE SYNTHASE"/>
    <property type="match status" value="1"/>
</dbReference>
<organism evidence="7 8">
    <name type="scientific">Candidatus Yanofskybacteria bacterium RIFCSPLOWO2_01_FULL_49_17</name>
    <dbReference type="NCBI Taxonomy" id="1802700"/>
    <lineage>
        <taxon>Bacteria</taxon>
        <taxon>Candidatus Yanofskyibacteriota</taxon>
    </lineage>
</organism>
<dbReference type="GO" id="GO:0003984">
    <property type="term" value="F:acetolactate synthase activity"/>
    <property type="evidence" value="ECO:0007669"/>
    <property type="project" value="TreeGrafter"/>
</dbReference>
<feature type="domain" description="Thiamine pyrophosphate enzyme N-terminal TPP-binding" evidence="6">
    <location>
        <begin position="3"/>
        <end position="119"/>
    </location>
</feature>
<dbReference type="InterPro" id="IPR011766">
    <property type="entry name" value="TPP_enzyme_TPP-bd"/>
</dbReference>
<evidence type="ECO:0000259" key="4">
    <source>
        <dbReference type="Pfam" id="PF00205"/>
    </source>
</evidence>
<dbReference type="GO" id="GO:0000287">
    <property type="term" value="F:magnesium ion binding"/>
    <property type="evidence" value="ECO:0007669"/>
    <property type="project" value="InterPro"/>
</dbReference>
<evidence type="ECO:0000256" key="2">
    <source>
        <dbReference type="ARBA" id="ARBA00023052"/>
    </source>
</evidence>
<feature type="domain" description="Thiamine pyrophosphate enzyme central" evidence="4">
    <location>
        <begin position="214"/>
        <end position="346"/>
    </location>
</feature>
<keyword evidence="2 3" id="KW-0786">Thiamine pyrophosphate</keyword>
<dbReference type="GO" id="GO:0009097">
    <property type="term" value="P:isoleucine biosynthetic process"/>
    <property type="evidence" value="ECO:0007669"/>
    <property type="project" value="TreeGrafter"/>
</dbReference>
<dbReference type="CDD" id="cd07035">
    <property type="entry name" value="TPP_PYR_POX_like"/>
    <property type="match status" value="1"/>
</dbReference>
<dbReference type="Gene3D" id="3.40.50.970">
    <property type="match status" value="2"/>
</dbReference>
<dbReference type="InterPro" id="IPR029061">
    <property type="entry name" value="THDP-binding"/>
</dbReference>
<reference evidence="7 8" key="1">
    <citation type="journal article" date="2016" name="Nat. Commun.">
        <title>Thousands of microbial genomes shed light on interconnected biogeochemical processes in an aquifer system.</title>
        <authorList>
            <person name="Anantharaman K."/>
            <person name="Brown C.T."/>
            <person name="Hug L.A."/>
            <person name="Sharon I."/>
            <person name="Castelle C.J."/>
            <person name="Probst A.J."/>
            <person name="Thomas B.C."/>
            <person name="Singh A."/>
            <person name="Wilkins M.J."/>
            <person name="Karaoz U."/>
            <person name="Brodie E.L."/>
            <person name="Williams K.H."/>
            <person name="Hubbard S.S."/>
            <person name="Banfield J.F."/>
        </authorList>
    </citation>
    <scope>NUCLEOTIDE SEQUENCE [LARGE SCALE GENOMIC DNA]</scope>
</reference>
<gene>
    <name evidence="7" type="ORF">A2941_00575</name>
</gene>
<dbReference type="GO" id="GO:0050660">
    <property type="term" value="F:flavin adenine dinucleotide binding"/>
    <property type="evidence" value="ECO:0007669"/>
    <property type="project" value="TreeGrafter"/>
</dbReference>
<dbReference type="Pfam" id="PF02776">
    <property type="entry name" value="TPP_enzyme_N"/>
    <property type="match status" value="1"/>
</dbReference>
<dbReference type="SUPFAM" id="SSF52518">
    <property type="entry name" value="Thiamin diphosphate-binding fold (THDP-binding)"/>
    <property type="match status" value="2"/>
</dbReference>
<feature type="domain" description="Thiamine pyrophosphate enzyme TPP-binding" evidence="5">
    <location>
        <begin position="412"/>
        <end position="564"/>
    </location>
</feature>
<dbReference type="AlphaFoldDB" id="A0A1F8GTQ9"/>
<evidence type="ECO:0000259" key="5">
    <source>
        <dbReference type="Pfam" id="PF02775"/>
    </source>
</evidence>
<sequence>MQTVAEYILDFIASLGVRHVFGLIGGTCGILIDRLGEYQKQGKLAFVPMLHEQAASMAVEGYARQTGFGVCLVSSGPAVTNIMTGVQGTFHESIPCLYIAGQQDVANIYWKADEDFHKEIRQIGTQEGPHVKMMEPITKYSALVKDAADIRYYLEKAAYLARRGRPGPVFLDIPKDLQGFKVDPEQLRPFDPSEVLDEEEGILTGPGLDQEVMKLIELINHSERPVVLMGAGVRLSNTTDQARTFAERLGGPVVCSWGGIDAFPHAHEAFVGSIGDYATRAGNFTVQNCDLLITLGSRLDPRQTTKEFHWFARGAKIVMVDKTRKELEKEGVKIHLPVRADLRQFFASFSRNESAIHQPDISEWYQWVQKQYKAKYPVVTSSDYEQDSPVNPRAFLKRLSELVPAEVPMVADCGVNQILAMTCWQVKEGQRAFENGGSGALGFSVPAAFGMSYAMGKKPVVCVMGDGGFQFNIQELQTIKNHGIPLKIFVLNNKAYALLVNTQDKSYGGRHVASVNEPDGYSAPDFVKVAEAFGIKALRISGLSQTDEAVKEVLGHSGPVVIEVAIPEGSFPFVFVNYGDALEDSRTKAKPAVYLPVSEIRENMRFVPPVAKTLEREPVPVEK</sequence>